<dbReference type="SUPFAM" id="SSF55785">
    <property type="entry name" value="PYP-like sensor domain (PAS domain)"/>
    <property type="match status" value="3"/>
</dbReference>
<dbReference type="SMART" id="SM00086">
    <property type="entry name" value="PAC"/>
    <property type="match status" value="2"/>
</dbReference>
<dbReference type="PANTHER" id="PTHR44757:SF2">
    <property type="entry name" value="BIOFILM ARCHITECTURE MAINTENANCE PROTEIN MBAA"/>
    <property type="match status" value="1"/>
</dbReference>
<dbReference type="InterPro" id="IPR029016">
    <property type="entry name" value="GAF-like_dom_sf"/>
</dbReference>
<dbReference type="SMART" id="SM00065">
    <property type="entry name" value="GAF"/>
    <property type="match status" value="2"/>
</dbReference>
<dbReference type="CDD" id="cd00130">
    <property type="entry name" value="PAS"/>
    <property type="match status" value="3"/>
</dbReference>
<evidence type="ECO:0000259" key="5">
    <source>
        <dbReference type="PROSITE" id="PS50887"/>
    </source>
</evidence>
<dbReference type="InterPro" id="IPR052155">
    <property type="entry name" value="Biofilm_reg_signaling"/>
</dbReference>
<dbReference type="InterPro" id="IPR003018">
    <property type="entry name" value="GAF"/>
</dbReference>
<evidence type="ECO:0000256" key="1">
    <source>
        <dbReference type="ARBA" id="ARBA00051114"/>
    </source>
</evidence>
<dbReference type="FunFam" id="3.20.20.450:FF:000001">
    <property type="entry name" value="Cyclic di-GMP phosphodiesterase yahA"/>
    <property type="match status" value="1"/>
</dbReference>
<dbReference type="Gene3D" id="3.30.70.270">
    <property type="match status" value="1"/>
</dbReference>
<dbReference type="AlphaFoldDB" id="A0A4R3I3M4"/>
<dbReference type="SUPFAM" id="SSF55781">
    <property type="entry name" value="GAF domain-like"/>
    <property type="match status" value="2"/>
</dbReference>
<dbReference type="Pfam" id="PF00989">
    <property type="entry name" value="PAS"/>
    <property type="match status" value="1"/>
</dbReference>
<feature type="domain" description="PAS" evidence="3">
    <location>
        <begin position="462"/>
        <end position="516"/>
    </location>
</feature>
<feature type="domain" description="EAL" evidence="4">
    <location>
        <begin position="926"/>
        <end position="1180"/>
    </location>
</feature>
<dbReference type="Gene3D" id="3.30.450.20">
    <property type="entry name" value="PAS domain"/>
    <property type="match status" value="3"/>
</dbReference>
<comment type="caution">
    <text evidence="6">The sequence shown here is derived from an EMBL/GenBank/DDBJ whole genome shotgun (WGS) entry which is preliminary data.</text>
</comment>
<evidence type="ECO:0000259" key="4">
    <source>
        <dbReference type="PROSITE" id="PS50883"/>
    </source>
</evidence>
<dbReference type="InterPro" id="IPR000160">
    <property type="entry name" value="GGDEF_dom"/>
</dbReference>
<gene>
    <name evidence="6" type="ORF">EDC30_102268</name>
</gene>
<dbReference type="Pfam" id="PF13426">
    <property type="entry name" value="PAS_9"/>
    <property type="match status" value="1"/>
</dbReference>
<dbReference type="InterPro" id="IPR035919">
    <property type="entry name" value="EAL_sf"/>
</dbReference>
<dbReference type="InterPro" id="IPR001633">
    <property type="entry name" value="EAL_dom"/>
</dbReference>
<dbReference type="CDD" id="cd01948">
    <property type="entry name" value="EAL"/>
    <property type="match status" value="1"/>
</dbReference>
<dbReference type="Gene3D" id="3.20.20.450">
    <property type="entry name" value="EAL domain"/>
    <property type="match status" value="1"/>
</dbReference>
<dbReference type="SMART" id="SM00267">
    <property type="entry name" value="GGDEF"/>
    <property type="match status" value="1"/>
</dbReference>
<dbReference type="InterPro" id="IPR029787">
    <property type="entry name" value="Nucleotide_cyclase"/>
</dbReference>
<protein>
    <submittedName>
        <fullName evidence="6">PAS domain S-box-containing protein/diguanylate cyclase (GGDEF)-like protein</fullName>
    </submittedName>
</protein>
<evidence type="ECO:0000313" key="6">
    <source>
        <dbReference type="EMBL" id="TCS38529.1"/>
    </source>
</evidence>
<dbReference type="Pfam" id="PF13185">
    <property type="entry name" value="GAF_2"/>
    <property type="match status" value="2"/>
</dbReference>
<feature type="coiled-coil region" evidence="2">
    <location>
        <begin position="300"/>
        <end position="334"/>
    </location>
</feature>
<feature type="domain" description="PAS" evidence="3">
    <location>
        <begin position="333"/>
        <end position="404"/>
    </location>
</feature>
<dbReference type="Pfam" id="PF00990">
    <property type="entry name" value="GGDEF"/>
    <property type="match status" value="1"/>
</dbReference>
<dbReference type="InterPro" id="IPR013767">
    <property type="entry name" value="PAS_fold"/>
</dbReference>
<dbReference type="NCBIfam" id="TIGR00254">
    <property type="entry name" value="GGDEF"/>
    <property type="match status" value="1"/>
</dbReference>
<dbReference type="FunFam" id="3.30.70.270:FF:000001">
    <property type="entry name" value="Diguanylate cyclase domain protein"/>
    <property type="match status" value="1"/>
</dbReference>
<dbReference type="SMART" id="SM00091">
    <property type="entry name" value="PAS"/>
    <property type="match status" value="3"/>
</dbReference>
<dbReference type="GO" id="GO:0006355">
    <property type="term" value="P:regulation of DNA-templated transcription"/>
    <property type="evidence" value="ECO:0007669"/>
    <property type="project" value="InterPro"/>
</dbReference>
<dbReference type="OrthoDB" id="9813903at2"/>
<dbReference type="SUPFAM" id="SSF141868">
    <property type="entry name" value="EAL domain-like"/>
    <property type="match status" value="1"/>
</dbReference>
<dbReference type="EMBL" id="SLZQ01000002">
    <property type="protein sequence ID" value="TCS38529.1"/>
    <property type="molecule type" value="Genomic_DNA"/>
</dbReference>
<comment type="catalytic activity">
    <reaction evidence="1">
        <text>3',3'-c-di-GMP + H2O = 5'-phosphoguanylyl(3'-&gt;5')guanosine + H(+)</text>
        <dbReference type="Rhea" id="RHEA:24902"/>
        <dbReference type="ChEBI" id="CHEBI:15377"/>
        <dbReference type="ChEBI" id="CHEBI:15378"/>
        <dbReference type="ChEBI" id="CHEBI:58754"/>
        <dbReference type="ChEBI" id="CHEBI:58805"/>
        <dbReference type="EC" id="3.1.4.52"/>
    </reaction>
    <physiologicalReaction direction="left-to-right" evidence="1">
        <dbReference type="Rhea" id="RHEA:24903"/>
    </physiologicalReaction>
</comment>
<feature type="domain" description="GGDEF" evidence="5">
    <location>
        <begin position="784"/>
        <end position="917"/>
    </location>
</feature>
<dbReference type="Gene3D" id="3.30.450.40">
    <property type="match status" value="2"/>
</dbReference>
<dbReference type="Pfam" id="PF00563">
    <property type="entry name" value="EAL"/>
    <property type="match status" value="1"/>
</dbReference>
<dbReference type="InterPro" id="IPR001610">
    <property type="entry name" value="PAC"/>
</dbReference>
<dbReference type="PANTHER" id="PTHR44757">
    <property type="entry name" value="DIGUANYLATE CYCLASE DGCP"/>
    <property type="match status" value="1"/>
</dbReference>
<dbReference type="PROSITE" id="PS50112">
    <property type="entry name" value="PAS"/>
    <property type="match status" value="2"/>
</dbReference>
<dbReference type="PROSITE" id="PS50887">
    <property type="entry name" value="GGDEF"/>
    <property type="match status" value="1"/>
</dbReference>
<dbReference type="PROSITE" id="PS50883">
    <property type="entry name" value="EAL"/>
    <property type="match status" value="1"/>
</dbReference>
<dbReference type="SUPFAM" id="SSF55073">
    <property type="entry name" value="Nucleotide cyclase"/>
    <property type="match status" value="1"/>
</dbReference>
<reference evidence="6 7" key="1">
    <citation type="submission" date="2019-03" db="EMBL/GenBank/DDBJ databases">
        <title>Genomic Encyclopedia of Type Strains, Phase IV (KMG-IV): sequencing the most valuable type-strain genomes for metagenomic binning, comparative biology and taxonomic classification.</title>
        <authorList>
            <person name="Goeker M."/>
        </authorList>
    </citation>
    <scope>NUCLEOTIDE SEQUENCE [LARGE SCALE GENOMIC DNA]</scope>
    <source>
        <strain evidence="6 7">DSM 7445</strain>
    </source>
</reference>
<proteinExistence type="predicted"/>
<evidence type="ECO:0000313" key="7">
    <source>
        <dbReference type="Proteomes" id="UP000295382"/>
    </source>
</evidence>
<evidence type="ECO:0000259" key="3">
    <source>
        <dbReference type="PROSITE" id="PS50112"/>
    </source>
</evidence>
<dbReference type="SMART" id="SM00052">
    <property type="entry name" value="EAL"/>
    <property type="match status" value="1"/>
</dbReference>
<keyword evidence="7" id="KW-1185">Reference proteome</keyword>
<dbReference type="NCBIfam" id="TIGR00229">
    <property type="entry name" value="sensory_box"/>
    <property type="match status" value="2"/>
</dbReference>
<dbReference type="GO" id="GO:0071111">
    <property type="term" value="F:cyclic-guanylate-specific phosphodiesterase activity"/>
    <property type="evidence" value="ECO:0007669"/>
    <property type="project" value="UniProtKB-EC"/>
</dbReference>
<sequence length="1193" mass="133399">MLAPFSGRPMNPASETINDPLRLALNSGGHVVFDWNIAANLLQFDSRLPPCFAHIPLQATTHASAFHALIHEDDLALVKEQWTILLHGKATQPTASVQMDLRLRDNEIGWRWVNLSGQVAERDALGQAMRAVGVLTDITAHKIHEDHIGRLRNLYAALRQTNHAILHANTRQDLFNAICRIAVEHGGFQMAMIRLVDEEAHELVPVAGHGTQFPQEPMARISTDPDSLEGQGPGGISIREQRPSICNDFLAMGFHPDWITMANNVGFRSVGSFPFRQNGEVIGALLLYAEEREFFDQELIELLEEMANEISFALDNFEQQLKRAQVEAALADSENLKNAILQASLDCIISFDDQGYIIDFNPAAERTFGHTRTDVIGQPLAERLLTPTSHELFQQGMADLLNNSDSPFQKRRIELWAMDAKGMHFPVEVAVAPITLGERQVFTAYMRDISEWKQSQAILADSEARYRQLIDLSPEAIFVHQHGKFVLLNQACVQLFGARDASELLGQRVRPFMHPDYKEISKKRALALPMGELATGQVEEMWLKIDGTPFHAEASGSKFIYLGAPAVQVVMRDISARKLAEALQSTQNEILGMIAGDEALPDILATLTRLIEDQSERAKCAIQLLNAERTHLHVMVAPALPRDFVDAMTGLAVGPCHCSAGTAVFRRQAVQVEDIANDPLWIMWRDKALAQGFKACSSWPIFGKNNKVMGALSLYYRDTQAPSQKDWQVVEIATNLAGIAIENKETEDRIRYLAHYDEMTALPNRALFNQILNHAMKVAHRRQQKLAVMFVDLDRFKNINDTFGHSAGDQALQEFAERMRSCLRENDTVARMGGDEFYVLIEEVVDGEVAANVAEKILEEAARPFYVDGQECHLSASIGIALYPDDGSDAMALLKNSDIAMYRAKGDGKNAYRFYSASKNTHSVERLALESQLRRAIDSHELELYYQPKVDVYTGRINGVEALVRWKHPELGLLPPQHFIPLAEETRLIIPLSKHILRLACEDAKTINAASPHAVRVAVNLSARQLGDSNFPDTVQHLLDQTALDADLLQLEITESMVMDNPEQAVEIMNRLRAMGIRLDIDDFGTGYSSLAYLKRFPVYSLKIDRSFIQDIPTGPNDTAITQAIIAMAHSMGMRVVAEGVEKREQAEALRQFGCDEYQGFYFSRPVPLAKLLELLSNQKNWLEVMPSSLKSN</sequence>
<dbReference type="InterPro" id="IPR043128">
    <property type="entry name" value="Rev_trsase/Diguanyl_cyclase"/>
</dbReference>
<keyword evidence="2" id="KW-0175">Coiled coil</keyword>
<dbReference type="InterPro" id="IPR000014">
    <property type="entry name" value="PAS"/>
</dbReference>
<dbReference type="InterPro" id="IPR035965">
    <property type="entry name" value="PAS-like_dom_sf"/>
</dbReference>
<accession>A0A4R3I3M4</accession>
<evidence type="ECO:0000256" key="2">
    <source>
        <dbReference type="SAM" id="Coils"/>
    </source>
</evidence>
<dbReference type="Proteomes" id="UP000295382">
    <property type="component" value="Unassembled WGS sequence"/>
</dbReference>
<name>A0A4R3I3M4_PAULE</name>
<organism evidence="6 7">
    <name type="scientific">Paucimonas lemoignei</name>
    <name type="common">Pseudomonas lemoignei</name>
    <dbReference type="NCBI Taxonomy" id="29443"/>
    <lineage>
        <taxon>Bacteria</taxon>
        <taxon>Pseudomonadati</taxon>
        <taxon>Pseudomonadota</taxon>
        <taxon>Betaproteobacteria</taxon>
        <taxon>Burkholderiales</taxon>
        <taxon>Burkholderiaceae</taxon>
        <taxon>Paucimonas</taxon>
    </lineage>
</organism>
<dbReference type="GO" id="GO:0071732">
    <property type="term" value="P:cellular response to nitric oxide"/>
    <property type="evidence" value="ECO:0007669"/>
    <property type="project" value="UniProtKB-ARBA"/>
</dbReference>
<dbReference type="CDD" id="cd01949">
    <property type="entry name" value="GGDEF"/>
    <property type="match status" value="1"/>
</dbReference>